<accession>A0A5S4G7U0</accession>
<dbReference type="PROSITE" id="PS50977">
    <property type="entry name" value="HTH_TETR_2"/>
    <property type="match status" value="1"/>
</dbReference>
<organism evidence="6 7">
    <name type="scientific">Nonomuraea zeae</name>
    <dbReference type="NCBI Taxonomy" id="1642303"/>
    <lineage>
        <taxon>Bacteria</taxon>
        <taxon>Bacillati</taxon>
        <taxon>Actinomycetota</taxon>
        <taxon>Actinomycetes</taxon>
        <taxon>Streptosporangiales</taxon>
        <taxon>Streptosporangiaceae</taxon>
        <taxon>Nonomuraea</taxon>
    </lineage>
</organism>
<dbReference type="InterPro" id="IPR009057">
    <property type="entry name" value="Homeodomain-like_sf"/>
</dbReference>
<dbReference type="PANTHER" id="PTHR30055:SF234">
    <property type="entry name" value="HTH-TYPE TRANSCRIPTIONAL REGULATOR BETI"/>
    <property type="match status" value="1"/>
</dbReference>
<evidence type="ECO:0000259" key="5">
    <source>
        <dbReference type="PROSITE" id="PS50977"/>
    </source>
</evidence>
<comment type="caution">
    <text evidence="6">The sequence shown here is derived from an EMBL/GenBank/DDBJ whole genome shotgun (WGS) entry which is preliminary data.</text>
</comment>
<gene>
    <name evidence="6" type="ORF">ETD85_33715</name>
</gene>
<keyword evidence="1" id="KW-0805">Transcription regulation</keyword>
<dbReference type="Gene3D" id="1.10.357.10">
    <property type="entry name" value="Tetracycline Repressor, domain 2"/>
    <property type="match status" value="1"/>
</dbReference>
<dbReference type="InterPro" id="IPR023772">
    <property type="entry name" value="DNA-bd_HTH_TetR-type_CS"/>
</dbReference>
<dbReference type="OrthoDB" id="4537491at2"/>
<keyword evidence="7" id="KW-1185">Reference proteome</keyword>
<protein>
    <submittedName>
        <fullName evidence="6">TetR/AcrR family transcriptional regulator</fullName>
    </submittedName>
</protein>
<evidence type="ECO:0000256" key="2">
    <source>
        <dbReference type="ARBA" id="ARBA00023125"/>
    </source>
</evidence>
<dbReference type="PROSITE" id="PS01081">
    <property type="entry name" value="HTH_TETR_1"/>
    <property type="match status" value="1"/>
</dbReference>
<dbReference type="InterPro" id="IPR001647">
    <property type="entry name" value="HTH_TetR"/>
</dbReference>
<evidence type="ECO:0000256" key="3">
    <source>
        <dbReference type="ARBA" id="ARBA00023163"/>
    </source>
</evidence>
<proteinExistence type="predicted"/>
<keyword evidence="2 4" id="KW-0238">DNA-binding</keyword>
<dbReference type="InterPro" id="IPR050109">
    <property type="entry name" value="HTH-type_TetR-like_transc_reg"/>
</dbReference>
<feature type="DNA-binding region" description="H-T-H motif" evidence="4">
    <location>
        <begin position="42"/>
        <end position="61"/>
    </location>
</feature>
<dbReference type="AlphaFoldDB" id="A0A5S4G7U0"/>
<dbReference type="Pfam" id="PF00440">
    <property type="entry name" value="TetR_N"/>
    <property type="match status" value="1"/>
</dbReference>
<dbReference type="GO" id="GO:0000976">
    <property type="term" value="F:transcription cis-regulatory region binding"/>
    <property type="evidence" value="ECO:0007669"/>
    <property type="project" value="TreeGrafter"/>
</dbReference>
<dbReference type="RefSeq" id="WP_138693863.1">
    <property type="nucleotide sequence ID" value="NZ_JBHSAZ010000043.1"/>
</dbReference>
<dbReference type="SUPFAM" id="SSF46689">
    <property type="entry name" value="Homeodomain-like"/>
    <property type="match status" value="1"/>
</dbReference>
<reference evidence="6 7" key="1">
    <citation type="submission" date="2019-05" db="EMBL/GenBank/DDBJ databases">
        <title>Draft genome sequence of Nonomuraea zeae DSM 100528.</title>
        <authorList>
            <person name="Saricaoglu S."/>
            <person name="Isik K."/>
        </authorList>
    </citation>
    <scope>NUCLEOTIDE SEQUENCE [LARGE SCALE GENOMIC DNA]</scope>
    <source>
        <strain evidence="6 7">DSM 100528</strain>
    </source>
</reference>
<feature type="domain" description="HTH tetR-type" evidence="5">
    <location>
        <begin position="19"/>
        <end position="79"/>
    </location>
</feature>
<dbReference type="PRINTS" id="PR00455">
    <property type="entry name" value="HTHTETR"/>
</dbReference>
<evidence type="ECO:0000256" key="1">
    <source>
        <dbReference type="ARBA" id="ARBA00023015"/>
    </source>
</evidence>
<evidence type="ECO:0000313" key="7">
    <source>
        <dbReference type="Proteomes" id="UP000306628"/>
    </source>
</evidence>
<dbReference type="PANTHER" id="PTHR30055">
    <property type="entry name" value="HTH-TYPE TRANSCRIPTIONAL REGULATOR RUTR"/>
    <property type="match status" value="1"/>
</dbReference>
<evidence type="ECO:0000313" key="6">
    <source>
        <dbReference type="EMBL" id="TMR29073.1"/>
    </source>
</evidence>
<name>A0A5S4G7U0_9ACTN</name>
<dbReference type="EMBL" id="VCKX01000128">
    <property type="protein sequence ID" value="TMR29073.1"/>
    <property type="molecule type" value="Genomic_DNA"/>
</dbReference>
<dbReference type="GO" id="GO:0003700">
    <property type="term" value="F:DNA-binding transcription factor activity"/>
    <property type="evidence" value="ECO:0007669"/>
    <property type="project" value="TreeGrafter"/>
</dbReference>
<evidence type="ECO:0000256" key="4">
    <source>
        <dbReference type="PROSITE-ProRule" id="PRU00335"/>
    </source>
</evidence>
<sequence>MSGELVTEPTRRRLSDRQADTVRRLTDAAVEEVRATGFDKLTVRNVARRAGVAPATAYTYFTSKNHLITEVFWRRLGALAPIQPSPGPPRERVIAVLREIALLVSDEPELAAACTTALLGTDPDVQELRLRIGTTIHHRLLAALRPGGSGRPSPAETRVLNALEFAYAGALVHAGMGYSSYAEMADRLAEVAELLL</sequence>
<keyword evidence="3" id="KW-0804">Transcription</keyword>
<dbReference type="Proteomes" id="UP000306628">
    <property type="component" value="Unassembled WGS sequence"/>
</dbReference>